<organism evidence="7 8">
    <name type="scientific">Paraglomus occultum</name>
    <dbReference type="NCBI Taxonomy" id="144539"/>
    <lineage>
        <taxon>Eukaryota</taxon>
        <taxon>Fungi</taxon>
        <taxon>Fungi incertae sedis</taxon>
        <taxon>Mucoromycota</taxon>
        <taxon>Glomeromycotina</taxon>
        <taxon>Glomeromycetes</taxon>
        <taxon>Paraglomerales</taxon>
        <taxon>Paraglomeraceae</taxon>
        <taxon>Paraglomus</taxon>
    </lineage>
</organism>
<sequence length="1312" mass="145512">MSEYAVTPNNEIIITEITESIPSQQKGLTDVDNAEAVTTMTTKTSITAFNNTTPTAPVTSAVTPTTTTLVETSNLQQPPESKDDKLSASDKYDEDFPSLSASAPAAPKPPVLSVRKTGIITDVLEFPASQQNRTKEFGNKAPTIDIVKRIKERTNTQIDMSTAMRTGMTTFLIKGKVEDVQRAKRELKTALAVKTELIIKVPASVRKHIFGPLGNTLKSITSRTGTRIQLPKRDNTEEKVEGIDGEEEMMDIRIEGDKEGVGMAKTEIEAIVIEKTPKRVHKISHIQHYYYPLIAGAHNHRVQQIAHQTDTKIHIPTYVAALDAAENNESGQKDGHITVIGNAENVKQACEKIEDIYNELKVTTRTLTVDIPKRQHKYLIGSKGANLQEILEVTGCSLELAPVSDPNEVVTIRGPAAKLSEATKLVMDKASSINVEILDITNINGDKTENPLEHAKNVLKYLWNRGKLRKIEGDSGNLQIIVPKGGTLNNSVIFEFVGKSPDIVEKARKEVLELVKNLLPSYFATVAVDPALHRHIIGRKGQNLQRVKETYGVEIIVPGEKDESPDIIIVYEENSSQPADPEKKKEVLVKETLEQAKNELVKAAQDASDFATHSLTIPVKYHRHIIGPKGTTLNKITGGADAPVSVKFGSLRTGAAERSASAEGKKVANMQPSDDVVIIKGPTEEVERVVAEIERVVKDAEFIEARNSYTATFTLPSQYSAHIIGKGGATITRLKDMHNVKIEIDGPQKASSNDANTDNAKVNKRKDADKGSSSDEVKVTILGTERNVEEAKEKILDLIDKLKNETVLNLVIPAEYHKSLIGRNGVYVKRLEEKYGVHIRFPWNKTGDEDSNNNDGQKPNEVIIRGGKKGVKNASDEIMELFEYERDHNNSVSFTIPAKSLSYIVGRKGQRITEIKNDTFSRIEFGDPQPDPSSGEDVVEVKISGTLPDIQKARDIIQALVSDLGSQKTITMHIDQSYHGYLIGPSGSRIKEIVAKANETENKYKPVQANVVKFPKPWEQSDEVILSGEAGLVERIQEQLEKLVLNRMVDVIQIPRAEHPSIIGRNGKSLKELQNHYNVEIYFPGSRSYDDVKPPSDWEERGISKEEMVKIIGQKEDIICAKAEIMSRMRHTLTVSIPLKYYRILSSNGSLRKIHYDFNIMVDHENLSESQRASANGKPKRIDDDDEPAGEFDGELKIEVVEYGKEDEGEEVQLHLKGDKKQVEAAEKHLNNLLEEVSNTYTHAGYITIPQYFHRHIIGRDGVTITSIRSESGCLINVPKNNGQVVLMGTAESIEKARKRIQEIVSRAVKTS</sequence>
<feature type="domain" description="K Homology" evidence="6">
    <location>
        <begin position="707"/>
        <end position="800"/>
    </location>
</feature>
<feature type="compositionally biased region" description="Basic and acidic residues" evidence="5">
    <location>
        <begin position="80"/>
        <end position="91"/>
    </location>
</feature>
<keyword evidence="8" id="KW-1185">Reference proteome</keyword>
<dbReference type="EMBL" id="CAJVPJ010000481">
    <property type="protein sequence ID" value="CAG8529329.1"/>
    <property type="molecule type" value="Genomic_DNA"/>
</dbReference>
<evidence type="ECO:0000256" key="1">
    <source>
        <dbReference type="ARBA" id="ARBA00022737"/>
    </source>
</evidence>
<dbReference type="Proteomes" id="UP000789572">
    <property type="component" value="Unassembled WGS sequence"/>
</dbReference>
<evidence type="ECO:0000313" key="7">
    <source>
        <dbReference type="EMBL" id="CAG8529329.1"/>
    </source>
</evidence>
<feature type="domain" description="K Homology" evidence="6">
    <location>
        <begin position="1046"/>
        <end position="1130"/>
    </location>
</feature>
<feature type="domain" description="K Homology" evidence="6">
    <location>
        <begin position="966"/>
        <end position="1045"/>
    </location>
</feature>
<dbReference type="SMART" id="SM00322">
    <property type="entry name" value="KH"/>
    <property type="match status" value="12"/>
</dbReference>
<dbReference type="GO" id="GO:0003723">
    <property type="term" value="F:RNA binding"/>
    <property type="evidence" value="ECO:0007669"/>
    <property type="project" value="UniProtKB-UniRule"/>
</dbReference>
<dbReference type="InterPro" id="IPR004088">
    <property type="entry name" value="KH_dom_type_1"/>
</dbReference>
<dbReference type="OrthoDB" id="10027144at2759"/>
<dbReference type="InterPro" id="IPR036612">
    <property type="entry name" value="KH_dom_type_1_sf"/>
</dbReference>
<feature type="domain" description="K Homology" evidence="6">
    <location>
        <begin position="888"/>
        <end position="962"/>
    </location>
</feature>
<dbReference type="Pfam" id="PF22952">
    <property type="entry name" value="KH_11"/>
    <property type="match status" value="1"/>
</dbReference>
<evidence type="ECO:0000313" key="8">
    <source>
        <dbReference type="Proteomes" id="UP000789572"/>
    </source>
</evidence>
<feature type="compositionally biased region" description="Basic and acidic residues" evidence="5">
    <location>
        <begin position="765"/>
        <end position="776"/>
    </location>
</feature>
<feature type="region of interest" description="Disordered" evidence="5">
    <location>
        <begin position="1169"/>
        <end position="1189"/>
    </location>
</feature>
<evidence type="ECO:0000256" key="3">
    <source>
        <dbReference type="PROSITE-ProRule" id="PRU00117"/>
    </source>
</evidence>
<evidence type="ECO:0000256" key="2">
    <source>
        <dbReference type="ARBA" id="ARBA00022884"/>
    </source>
</evidence>
<feature type="region of interest" description="Disordered" evidence="5">
    <location>
        <begin position="745"/>
        <end position="776"/>
    </location>
</feature>
<keyword evidence="1" id="KW-0677">Repeat</keyword>
<dbReference type="CDD" id="cd02394">
    <property type="entry name" value="KH-I_Vigilin_rpt6"/>
    <property type="match status" value="1"/>
</dbReference>
<feature type="domain" description="K Homology" evidence="6">
    <location>
        <begin position="193"/>
        <end position="273"/>
    </location>
</feature>
<dbReference type="CDD" id="cd00105">
    <property type="entry name" value="KH-I"/>
    <property type="match status" value="1"/>
</dbReference>
<dbReference type="PANTHER" id="PTHR10288">
    <property type="entry name" value="KH DOMAIN CONTAINING RNA BINDING PROTEIN"/>
    <property type="match status" value="1"/>
</dbReference>
<feature type="domain" description="K Homology" evidence="6">
    <location>
        <begin position="520"/>
        <end position="593"/>
    </location>
</feature>
<evidence type="ECO:0000256" key="5">
    <source>
        <dbReference type="SAM" id="MobiDB-lite"/>
    </source>
</evidence>
<comment type="caution">
    <text evidence="7">The sequence shown here is derived from an EMBL/GenBank/DDBJ whole genome shotgun (WGS) entry which is preliminary data.</text>
</comment>
<dbReference type="InterPro" id="IPR054548">
    <property type="entry name" value="SCP160-like_KH"/>
</dbReference>
<accession>A0A9N9AHN7</accession>
<protein>
    <submittedName>
        <fullName evidence="7">3916_t:CDS:1</fullName>
    </submittedName>
</protein>
<feature type="compositionally biased region" description="Polar residues" evidence="5">
    <location>
        <begin position="749"/>
        <end position="760"/>
    </location>
</feature>
<dbReference type="Pfam" id="PF00013">
    <property type="entry name" value="KH_1"/>
    <property type="match status" value="11"/>
</dbReference>
<dbReference type="Pfam" id="PF24668">
    <property type="entry name" value="KH_Vigilin"/>
    <property type="match status" value="1"/>
</dbReference>
<keyword evidence="2 3" id="KW-0694">RNA-binding</keyword>
<feature type="coiled-coil region" evidence="4">
    <location>
        <begin position="781"/>
        <end position="808"/>
    </location>
</feature>
<dbReference type="CDD" id="cd22408">
    <property type="entry name" value="KH-I_Vigilin_rpt4"/>
    <property type="match status" value="1"/>
</dbReference>
<dbReference type="InterPro" id="IPR057778">
    <property type="entry name" value="KH_Vigilin_N"/>
</dbReference>
<feature type="domain" description="K Homology" evidence="6">
    <location>
        <begin position="804"/>
        <end position="883"/>
    </location>
</feature>
<dbReference type="Gene3D" id="3.30.1370.10">
    <property type="entry name" value="K Homology domain, type 1"/>
    <property type="match status" value="11"/>
</dbReference>
<feature type="domain" description="K Homology" evidence="6">
    <location>
        <begin position="609"/>
        <end position="698"/>
    </location>
</feature>
<name>A0A9N9AHN7_9GLOM</name>
<gene>
    <name evidence="7" type="ORF">POCULU_LOCUS3979</name>
</gene>
<feature type="region of interest" description="Disordered" evidence="5">
    <location>
        <begin position="70"/>
        <end position="111"/>
    </location>
</feature>
<feature type="domain" description="K Homology" evidence="6">
    <location>
        <begin position="1241"/>
        <end position="1306"/>
    </location>
</feature>
<evidence type="ECO:0000256" key="4">
    <source>
        <dbReference type="SAM" id="Coils"/>
    </source>
</evidence>
<dbReference type="InterPro" id="IPR004087">
    <property type="entry name" value="KH_dom"/>
</dbReference>
<dbReference type="PROSITE" id="PS50084">
    <property type="entry name" value="KH_TYPE_1"/>
    <property type="match status" value="10"/>
</dbReference>
<keyword evidence="4" id="KW-0175">Coiled coil</keyword>
<dbReference type="SUPFAM" id="SSF54791">
    <property type="entry name" value="Eukaryotic type KH-domain (KH-domain type I)"/>
    <property type="match status" value="10"/>
</dbReference>
<reference evidence="7" key="1">
    <citation type="submission" date="2021-06" db="EMBL/GenBank/DDBJ databases">
        <authorList>
            <person name="Kallberg Y."/>
            <person name="Tangrot J."/>
            <person name="Rosling A."/>
        </authorList>
    </citation>
    <scope>NUCLEOTIDE SEQUENCE</scope>
    <source>
        <strain evidence="7">IA702</strain>
    </source>
</reference>
<feature type="domain" description="K Homology" evidence="6">
    <location>
        <begin position="278"/>
        <end position="358"/>
    </location>
</feature>
<proteinExistence type="predicted"/>
<evidence type="ECO:0000259" key="6">
    <source>
        <dbReference type="SMART" id="SM00322"/>
    </source>
</evidence>
<feature type="domain" description="K Homology" evidence="6">
    <location>
        <begin position="363"/>
        <end position="431"/>
    </location>
</feature>
<feature type="domain" description="K Homology" evidence="6">
    <location>
        <begin position="120"/>
        <end position="192"/>
    </location>
</feature>